<sequence length="639" mass="71709">MEGPHENPTRSLLIAGYLSSVRPCISEDIEDQEKASIRRLWVLDPSQAPDSEEVYSRQRGSWRLYMVYIDSIGRFKCMGLALFALLLAGSEFLPEIYMRVWTEKDPESGKWFIGYACLTLITFALSIISYWILFGVFAVKAAIVLHEQMLNFTMRATLGFLTSTKTGNLLNRFSQDTTLFVKVLPSFLFRTMYMFFSSVVLVAIILSSASFMSVSLPAIVVAIYFIQGFYLRTSRQIRHIDLEEKAPLYTYFCETAEGILYIEAFGWRSKNMANGYRLLDNSQQPYYLMQCIQQWLSLVLGLLTAVIAFILVSIVVWGEKGTSGPAVGLSFLSILNFQRTLSLLLEAWTGSETSVAAIARLEQFKKDTPQENVPEEPEDLPADWAPEGYIDFTNVSARYKPARDTPPIIRDFSLAVEAGDKVGLVGRTGSGKSSLLLALLGFLQYDGRVEIDGIDIKNIDPDFLRSRVISITQDSIQLNETVRKNLLPFTINEKDETATEEKTREQQTTDAGLVGILQSFNLWTQIVQQGGLNAMLADTGYSKGELQLFSIARAIVRHRETGSSLVLIDEATSNLDALRDQETQEIMREEFSDCTVLTIAHREETIRRVDFTVALDDGEMTSMGVPQVEADRIAAASQD</sequence>
<dbReference type="OrthoDB" id="4867492at2759"/>
<dbReference type="InterPro" id="IPR003593">
    <property type="entry name" value="AAA+_ATPase"/>
</dbReference>
<organism evidence="12 13">
    <name type="scientific">Akanthomyces lecanii RCEF 1005</name>
    <dbReference type="NCBI Taxonomy" id="1081108"/>
    <lineage>
        <taxon>Eukaryota</taxon>
        <taxon>Fungi</taxon>
        <taxon>Dikarya</taxon>
        <taxon>Ascomycota</taxon>
        <taxon>Pezizomycotina</taxon>
        <taxon>Sordariomycetes</taxon>
        <taxon>Hypocreomycetidae</taxon>
        <taxon>Hypocreales</taxon>
        <taxon>Cordycipitaceae</taxon>
        <taxon>Akanthomyces</taxon>
        <taxon>Cordyceps confragosa</taxon>
    </lineage>
</organism>
<name>A0A168J8W4_CORDF</name>
<dbReference type="EMBL" id="AZHF01000002">
    <property type="protein sequence ID" value="OAA80140.1"/>
    <property type="molecule type" value="Genomic_DNA"/>
</dbReference>
<gene>
    <name evidence="12" type="ORF">LEL_03626</name>
</gene>
<dbReference type="AlphaFoldDB" id="A0A168J8W4"/>
<dbReference type="PANTHER" id="PTHR24223">
    <property type="entry name" value="ATP-BINDING CASSETTE SUB-FAMILY C"/>
    <property type="match status" value="1"/>
</dbReference>
<evidence type="ECO:0000256" key="3">
    <source>
        <dbReference type="ARBA" id="ARBA00022475"/>
    </source>
</evidence>
<dbReference type="Proteomes" id="UP000076881">
    <property type="component" value="Unassembled WGS sequence"/>
</dbReference>
<dbReference type="Gene3D" id="1.20.1560.10">
    <property type="entry name" value="ABC transporter type 1, transmembrane domain"/>
    <property type="match status" value="1"/>
</dbReference>
<dbReference type="SUPFAM" id="SSF52540">
    <property type="entry name" value="P-loop containing nucleoside triphosphate hydrolases"/>
    <property type="match status" value="1"/>
</dbReference>
<evidence type="ECO:0000256" key="8">
    <source>
        <dbReference type="ARBA" id="ARBA00023136"/>
    </source>
</evidence>
<keyword evidence="4 9" id="KW-0812">Transmembrane</keyword>
<dbReference type="Gene3D" id="3.40.50.300">
    <property type="entry name" value="P-loop containing nucleotide triphosphate hydrolases"/>
    <property type="match status" value="1"/>
</dbReference>
<keyword evidence="8 9" id="KW-0472">Membrane</keyword>
<protein>
    <submittedName>
        <fullName evidence="12">ABC multidrug transporter</fullName>
    </submittedName>
</protein>
<dbReference type="CDD" id="cd18580">
    <property type="entry name" value="ABC_6TM_ABCC_D2"/>
    <property type="match status" value="1"/>
</dbReference>
<dbReference type="InterPro" id="IPR044726">
    <property type="entry name" value="ABCC_6TM_D2"/>
</dbReference>
<comment type="subcellular location">
    <subcellularLocation>
        <location evidence="1">Cell membrane</location>
        <topology evidence="1">Multi-pass membrane protein</topology>
    </subcellularLocation>
</comment>
<keyword evidence="5" id="KW-0547">Nucleotide-binding</keyword>
<reference evidence="12 13" key="1">
    <citation type="journal article" date="2016" name="Genome Biol. Evol.">
        <title>Divergent and convergent evolution of fungal pathogenicity.</title>
        <authorList>
            <person name="Shang Y."/>
            <person name="Xiao G."/>
            <person name="Zheng P."/>
            <person name="Cen K."/>
            <person name="Zhan S."/>
            <person name="Wang C."/>
        </authorList>
    </citation>
    <scope>NUCLEOTIDE SEQUENCE [LARGE SCALE GENOMIC DNA]</scope>
    <source>
        <strain evidence="12 13">RCEF 1005</strain>
    </source>
</reference>
<dbReference type="InterPro" id="IPR050173">
    <property type="entry name" value="ABC_transporter_C-like"/>
</dbReference>
<keyword evidence="7 9" id="KW-1133">Transmembrane helix</keyword>
<evidence type="ECO:0000256" key="5">
    <source>
        <dbReference type="ARBA" id="ARBA00022741"/>
    </source>
</evidence>
<dbReference type="InterPro" id="IPR011527">
    <property type="entry name" value="ABC1_TM_dom"/>
</dbReference>
<feature type="transmembrane region" description="Helical" evidence="9">
    <location>
        <begin position="187"/>
        <end position="206"/>
    </location>
</feature>
<keyword evidence="3" id="KW-1003">Cell membrane</keyword>
<keyword evidence="2" id="KW-0813">Transport</keyword>
<dbReference type="InterPro" id="IPR027417">
    <property type="entry name" value="P-loop_NTPase"/>
</dbReference>
<dbReference type="PANTHER" id="PTHR24223:SF399">
    <property type="entry name" value="ABC TRANSPORTER ATNG"/>
    <property type="match status" value="1"/>
</dbReference>
<dbReference type="PROSITE" id="PS00211">
    <property type="entry name" value="ABC_TRANSPORTER_1"/>
    <property type="match status" value="1"/>
</dbReference>
<evidence type="ECO:0000259" key="10">
    <source>
        <dbReference type="PROSITE" id="PS50893"/>
    </source>
</evidence>
<evidence type="ECO:0000259" key="11">
    <source>
        <dbReference type="PROSITE" id="PS50929"/>
    </source>
</evidence>
<keyword evidence="13" id="KW-1185">Reference proteome</keyword>
<evidence type="ECO:0000313" key="12">
    <source>
        <dbReference type="EMBL" id="OAA80140.1"/>
    </source>
</evidence>
<dbReference type="Pfam" id="PF00664">
    <property type="entry name" value="ABC_membrane"/>
    <property type="match status" value="1"/>
</dbReference>
<dbReference type="SUPFAM" id="SSF90123">
    <property type="entry name" value="ABC transporter transmembrane region"/>
    <property type="match status" value="1"/>
</dbReference>
<dbReference type="Pfam" id="PF00005">
    <property type="entry name" value="ABC_tran"/>
    <property type="match status" value="1"/>
</dbReference>
<dbReference type="InterPro" id="IPR017871">
    <property type="entry name" value="ABC_transporter-like_CS"/>
</dbReference>
<dbReference type="GO" id="GO:0016887">
    <property type="term" value="F:ATP hydrolysis activity"/>
    <property type="evidence" value="ECO:0007669"/>
    <property type="project" value="InterPro"/>
</dbReference>
<dbReference type="PROSITE" id="PS50929">
    <property type="entry name" value="ABC_TM1F"/>
    <property type="match status" value="1"/>
</dbReference>
<dbReference type="PROSITE" id="PS50893">
    <property type="entry name" value="ABC_TRANSPORTER_2"/>
    <property type="match status" value="1"/>
</dbReference>
<evidence type="ECO:0000313" key="13">
    <source>
        <dbReference type="Proteomes" id="UP000076881"/>
    </source>
</evidence>
<dbReference type="SMART" id="SM00382">
    <property type="entry name" value="AAA"/>
    <property type="match status" value="1"/>
</dbReference>
<accession>A0A168J8W4</accession>
<feature type="domain" description="ABC transmembrane type-1" evidence="11">
    <location>
        <begin position="77"/>
        <end position="353"/>
    </location>
</feature>
<keyword evidence="6" id="KW-0067">ATP-binding</keyword>
<evidence type="ECO:0000256" key="2">
    <source>
        <dbReference type="ARBA" id="ARBA00022448"/>
    </source>
</evidence>
<dbReference type="STRING" id="1081108.A0A168J8W4"/>
<feature type="transmembrane region" description="Helical" evidence="9">
    <location>
        <begin position="112"/>
        <end position="145"/>
    </location>
</feature>
<feature type="transmembrane region" description="Helical" evidence="9">
    <location>
        <begin position="73"/>
        <end position="92"/>
    </location>
</feature>
<evidence type="ECO:0000256" key="7">
    <source>
        <dbReference type="ARBA" id="ARBA00022989"/>
    </source>
</evidence>
<dbReference type="GO" id="GO:0005524">
    <property type="term" value="F:ATP binding"/>
    <property type="evidence" value="ECO:0007669"/>
    <property type="project" value="UniProtKB-KW"/>
</dbReference>
<evidence type="ECO:0000256" key="1">
    <source>
        <dbReference type="ARBA" id="ARBA00004651"/>
    </source>
</evidence>
<dbReference type="GO" id="GO:0140359">
    <property type="term" value="F:ABC-type transporter activity"/>
    <property type="evidence" value="ECO:0007669"/>
    <property type="project" value="InterPro"/>
</dbReference>
<evidence type="ECO:0000256" key="9">
    <source>
        <dbReference type="SAM" id="Phobius"/>
    </source>
</evidence>
<evidence type="ECO:0000256" key="6">
    <source>
        <dbReference type="ARBA" id="ARBA00022840"/>
    </source>
</evidence>
<dbReference type="InterPro" id="IPR036640">
    <property type="entry name" value="ABC1_TM_sf"/>
</dbReference>
<dbReference type="GO" id="GO:0005886">
    <property type="term" value="C:plasma membrane"/>
    <property type="evidence" value="ECO:0007669"/>
    <property type="project" value="UniProtKB-SubCell"/>
</dbReference>
<feature type="transmembrane region" description="Helical" evidence="9">
    <location>
        <begin position="212"/>
        <end position="231"/>
    </location>
</feature>
<proteinExistence type="predicted"/>
<feature type="transmembrane region" description="Helical" evidence="9">
    <location>
        <begin position="295"/>
        <end position="317"/>
    </location>
</feature>
<dbReference type="InterPro" id="IPR003439">
    <property type="entry name" value="ABC_transporter-like_ATP-bd"/>
</dbReference>
<feature type="domain" description="ABC transporter" evidence="10">
    <location>
        <begin position="390"/>
        <end position="639"/>
    </location>
</feature>
<comment type="caution">
    <text evidence="12">The sequence shown here is derived from an EMBL/GenBank/DDBJ whole genome shotgun (WGS) entry which is preliminary data.</text>
</comment>
<evidence type="ECO:0000256" key="4">
    <source>
        <dbReference type="ARBA" id="ARBA00022692"/>
    </source>
</evidence>